<dbReference type="GO" id="GO:0016705">
    <property type="term" value="F:oxidoreductase activity, acting on paired donors, with incorporation or reduction of molecular oxygen"/>
    <property type="evidence" value="ECO:0007669"/>
    <property type="project" value="InterPro"/>
</dbReference>
<evidence type="ECO:0000256" key="3">
    <source>
        <dbReference type="PIRSR" id="PIRSR602401-1"/>
    </source>
</evidence>
<dbReference type="PROSITE" id="PS00086">
    <property type="entry name" value="CYTOCHROME_P450"/>
    <property type="match status" value="1"/>
</dbReference>
<keyword evidence="3 4" id="KW-0479">Metal-binding</keyword>
<feature type="binding site" description="axial binding residue" evidence="3">
    <location>
        <position position="392"/>
    </location>
    <ligand>
        <name>heme</name>
        <dbReference type="ChEBI" id="CHEBI:30413"/>
    </ligand>
    <ligandPart>
        <name>Fe</name>
        <dbReference type="ChEBI" id="CHEBI:18248"/>
    </ligandPart>
</feature>
<comment type="cofactor">
    <cofactor evidence="1 3">
        <name>heme</name>
        <dbReference type="ChEBI" id="CHEBI:30413"/>
    </cofactor>
</comment>
<dbReference type="GO" id="GO:0020037">
    <property type="term" value="F:heme binding"/>
    <property type="evidence" value="ECO:0007669"/>
    <property type="project" value="InterPro"/>
</dbReference>
<dbReference type="PANTHER" id="PTHR24305:SF166">
    <property type="entry name" value="CYTOCHROME P450 12A4, MITOCHONDRIAL-RELATED"/>
    <property type="match status" value="1"/>
</dbReference>
<feature type="region of interest" description="Disordered" evidence="5">
    <location>
        <begin position="446"/>
        <end position="470"/>
    </location>
</feature>
<keyword evidence="7" id="KW-1185">Reference proteome</keyword>
<accession>A0A4V6N3B4</accession>
<proteinExistence type="inferred from homology"/>
<evidence type="ECO:0000256" key="4">
    <source>
        <dbReference type="RuleBase" id="RU000461"/>
    </source>
</evidence>
<evidence type="ECO:0000256" key="1">
    <source>
        <dbReference type="ARBA" id="ARBA00001971"/>
    </source>
</evidence>
<dbReference type="RefSeq" id="WP_131303244.1">
    <property type="nucleotide sequence ID" value="NZ_SJJR01000005.1"/>
</dbReference>
<reference evidence="6 7" key="1">
    <citation type="submission" date="2019-02" db="EMBL/GenBank/DDBJ databases">
        <title>Jishengella sp. nov., isolated from a root of Zingiber montanum.</title>
        <authorList>
            <person name="Kuncharoen N."/>
            <person name="Kudo T."/>
            <person name="Masahiro Y."/>
            <person name="Ohkuma M."/>
            <person name="Tanasupawat S."/>
        </authorList>
    </citation>
    <scope>NUCLEOTIDE SEQUENCE [LARGE SCALE GENOMIC DNA]</scope>
    <source>
        <strain evidence="6 7">PLAI 1-1</strain>
    </source>
</reference>
<keyword evidence="3 4" id="KW-0349">Heme</keyword>
<keyword evidence="4" id="KW-0560">Oxidoreductase</keyword>
<dbReference type="PRINTS" id="PR00463">
    <property type="entry name" value="EP450I"/>
</dbReference>
<protein>
    <submittedName>
        <fullName evidence="6">Cytochrome P450</fullName>
    </submittedName>
</protein>
<dbReference type="Gene3D" id="1.10.630.10">
    <property type="entry name" value="Cytochrome P450"/>
    <property type="match status" value="1"/>
</dbReference>
<keyword evidence="3 4" id="KW-0408">Iron</keyword>
<dbReference type="InterPro" id="IPR002401">
    <property type="entry name" value="Cyt_P450_E_grp-I"/>
</dbReference>
<dbReference type="InterPro" id="IPR017972">
    <property type="entry name" value="Cyt_P450_CS"/>
</dbReference>
<dbReference type="InterPro" id="IPR036396">
    <property type="entry name" value="Cyt_P450_sf"/>
</dbReference>
<dbReference type="PANTHER" id="PTHR24305">
    <property type="entry name" value="CYTOCHROME P450"/>
    <property type="match status" value="1"/>
</dbReference>
<dbReference type="OrthoDB" id="7376058at2"/>
<dbReference type="InterPro" id="IPR001128">
    <property type="entry name" value="Cyt_P450"/>
</dbReference>
<organism evidence="6 7">
    <name type="scientific">Micromonospora zingiberis</name>
    <dbReference type="NCBI Taxonomy" id="2053011"/>
    <lineage>
        <taxon>Bacteria</taxon>
        <taxon>Bacillati</taxon>
        <taxon>Actinomycetota</taxon>
        <taxon>Actinomycetes</taxon>
        <taxon>Micromonosporales</taxon>
        <taxon>Micromonosporaceae</taxon>
        <taxon>Micromonospora</taxon>
    </lineage>
</organism>
<evidence type="ECO:0000256" key="5">
    <source>
        <dbReference type="SAM" id="MobiDB-lite"/>
    </source>
</evidence>
<dbReference type="GO" id="GO:0004497">
    <property type="term" value="F:monooxygenase activity"/>
    <property type="evidence" value="ECO:0007669"/>
    <property type="project" value="UniProtKB-KW"/>
</dbReference>
<evidence type="ECO:0000313" key="6">
    <source>
        <dbReference type="EMBL" id="TCB97865.1"/>
    </source>
</evidence>
<dbReference type="AlphaFoldDB" id="A0A4V6N3B4"/>
<evidence type="ECO:0000313" key="7">
    <source>
        <dbReference type="Proteomes" id="UP000292274"/>
    </source>
</evidence>
<comment type="caution">
    <text evidence="6">The sequence shown here is derived from an EMBL/GenBank/DDBJ whole genome shotgun (WGS) entry which is preliminary data.</text>
</comment>
<dbReference type="InterPro" id="IPR050121">
    <property type="entry name" value="Cytochrome_P450_monoxygenase"/>
</dbReference>
<name>A0A4V6N3B4_9ACTN</name>
<evidence type="ECO:0000256" key="2">
    <source>
        <dbReference type="ARBA" id="ARBA00010617"/>
    </source>
</evidence>
<dbReference type="SUPFAM" id="SSF48264">
    <property type="entry name" value="Cytochrome P450"/>
    <property type="match status" value="1"/>
</dbReference>
<gene>
    <name evidence="6" type="ORF">E0H26_09685</name>
</gene>
<comment type="similarity">
    <text evidence="2 4">Belongs to the cytochrome P450 family.</text>
</comment>
<dbReference type="Proteomes" id="UP000292274">
    <property type="component" value="Unassembled WGS sequence"/>
</dbReference>
<keyword evidence="4" id="KW-0503">Monooxygenase</keyword>
<dbReference type="PRINTS" id="PR00385">
    <property type="entry name" value="P450"/>
</dbReference>
<dbReference type="GO" id="GO:0005506">
    <property type="term" value="F:iron ion binding"/>
    <property type="evidence" value="ECO:0007669"/>
    <property type="project" value="InterPro"/>
</dbReference>
<sequence>MPGTRRPGPRGIRETIRFYRDFADDAPGALLRLRQRYGDVCFVGGRGAAGAVFLLGAAANEFVFRNSGVLTWRGGYQSLLPVSGDTALLVSDGPGHDGRRAVTQPAFTGRRVEDYLSIMIRNVGELVAGWRVGQEIDVYREFRSVIRGTVVEALFGTGLAADSEPIGRDLQPALDVLNASLPAQLLTWAVPSPRRRRARAGLARVDARIAAEVADRRHRTEPPDDLLSMLLAANGAYGLDDRGLRDAVVSLVVASFDTTSAALAWAVHAALSHDAVWSRIRAEVAEVVGAGPLTAAQARRLRYTRWVVDETLRLHPPAVVGARGCTAELEFAGHRIPAGSTVVFSEYVAHTDPRVWSDPMRFRPQRWDRSDPAYDEVGTFDYIPFGAGPRRCIGSALATGELVVTLAQLARLFELRLCVPQARPAGMTAVYPRDGMSVRIVATHADSGAGAIPPDTENTRAIPPEQEKKR</sequence>
<dbReference type="EMBL" id="SJJR01000005">
    <property type="protein sequence ID" value="TCB97865.1"/>
    <property type="molecule type" value="Genomic_DNA"/>
</dbReference>
<dbReference type="Pfam" id="PF00067">
    <property type="entry name" value="p450"/>
    <property type="match status" value="1"/>
</dbReference>